<accession>B1T030</accession>
<evidence type="ECO:0000256" key="2">
    <source>
        <dbReference type="SAM" id="Phobius"/>
    </source>
</evidence>
<dbReference type="PATRIC" id="fig|396597.7.peg.7217"/>
<dbReference type="Proteomes" id="UP000004814">
    <property type="component" value="Unassembled WGS sequence"/>
</dbReference>
<feature type="transmembrane region" description="Helical" evidence="2">
    <location>
        <begin position="17"/>
        <end position="35"/>
    </location>
</feature>
<feature type="region of interest" description="Disordered" evidence="1">
    <location>
        <begin position="102"/>
        <end position="148"/>
    </location>
</feature>
<reference evidence="3 4" key="1">
    <citation type="submission" date="2008-03" db="EMBL/GenBank/DDBJ databases">
        <title>Sequencing of the draft genome and assembly of Burkholderia ambifaria MEX-5.</title>
        <authorList>
            <consortium name="US DOE Joint Genome Institute (JGI-PGF)"/>
            <person name="Copeland A."/>
            <person name="Lucas S."/>
            <person name="Lapidus A."/>
            <person name="Glavina del Rio T."/>
            <person name="Dalin E."/>
            <person name="Tice H."/>
            <person name="Bruce D."/>
            <person name="Goodwin L."/>
            <person name="Pitluck S."/>
            <person name="Larimer F."/>
            <person name="Land M.L."/>
            <person name="Hauser L."/>
            <person name="Tiedje J."/>
            <person name="Richardson P."/>
        </authorList>
    </citation>
    <scope>NUCLEOTIDE SEQUENCE [LARGE SCALE GENOMIC DNA]</scope>
    <source>
        <strain evidence="3 4">MEX-5</strain>
    </source>
</reference>
<keyword evidence="2" id="KW-0472">Membrane</keyword>
<proteinExistence type="predicted"/>
<name>B1T030_9BURK</name>
<evidence type="ECO:0000256" key="1">
    <source>
        <dbReference type="SAM" id="MobiDB-lite"/>
    </source>
</evidence>
<evidence type="ECO:0000313" key="4">
    <source>
        <dbReference type="Proteomes" id="UP000004814"/>
    </source>
</evidence>
<protein>
    <submittedName>
        <fullName evidence="3">Uncharacterized protein</fullName>
    </submittedName>
</protein>
<keyword evidence="2" id="KW-0812">Transmembrane</keyword>
<evidence type="ECO:0000313" key="3">
    <source>
        <dbReference type="EMBL" id="EDT43079.1"/>
    </source>
</evidence>
<feature type="compositionally biased region" description="Polar residues" evidence="1">
    <location>
        <begin position="129"/>
        <end position="138"/>
    </location>
</feature>
<feature type="compositionally biased region" description="Polar residues" evidence="1">
    <location>
        <begin position="102"/>
        <end position="115"/>
    </location>
</feature>
<gene>
    <name evidence="3" type="ORF">BamMEX5DRAFT_1115</name>
</gene>
<organism evidence="3 4">
    <name type="scientific">Burkholderia ambifaria MEX-5</name>
    <dbReference type="NCBI Taxonomy" id="396597"/>
    <lineage>
        <taxon>Bacteria</taxon>
        <taxon>Pseudomonadati</taxon>
        <taxon>Pseudomonadota</taxon>
        <taxon>Betaproteobacteria</taxon>
        <taxon>Burkholderiales</taxon>
        <taxon>Burkholderiaceae</taxon>
        <taxon>Burkholderia</taxon>
        <taxon>Burkholderia cepacia complex</taxon>
    </lineage>
</organism>
<sequence length="148" mass="16543">METICQEHTICFELMKGVPPGLVAIVVAIASWVIAHQQIRVAKGKLNLDLFQARYEMFTLTWSYLNEVTRGRLNEGRSCGSTLPMRSRSWSSYLVRRWLPMPSSSFGKQVNSRRSSFGLEGRGGPKVQRMSSVATSFDSGFGARPPRG</sequence>
<dbReference type="AlphaFoldDB" id="B1T030"/>
<comment type="caution">
    <text evidence="3">The sequence shown here is derived from an EMBL/GenBank/DDBJ whole genome shotgun (WGS) entry which is preliminary data.</text>
</comment>
<dbReference type="EMBL" id="ABLK01000022">
    <property type="protein sequence ID" value="EDT43079.1"/>
    <property type="molecule type" value="Genomic_DNA"/>
</dbReference>
<keyword evidence="2" id="KW-1133">Transmembrane helix</keyword>